<dbReference type="Gene3D" id="3.90.120.10">
    <property type="entry name" value="DNA Methylase, subunit A, domain 2"/>
    <property type="match status" value="1"/>
</dbReference>
<dbReference type="InterPro" id="IPR001525">
    <property type="entry name" value="C5_MeTfrase"/>
</dbReference>
<comment type="similarity">
    <text evidence="5 6">Belongs to the class I-like SAM-binding methyltransferase superfamily. C5-methyltransferase family.</text>
</comment>
<keyword evidence="9" id="KW-1185">Reference proteome</keyword>
<dbReference type="EC" id="2.1.1.37" evidence="7"/>
<evidence type="ECO:0000256" key="4">
    <source>
        <dbReference type="ARBA" id="ARBA00022747"/>
    </source>
</evidence>
<protein>
    <recommendedName>
        <fullName evidence="7">Cytosine-specific methyltransferase</fullName>
        <ecNumber evidence="7">2.1.1.37</ecNumber>
    </recommendedName>
</protein>
<dbReference type="GO" id="GO:0032259">
    <property type="term" value="P:methylation"/>
    <property type="evidence" value="ECO:0007669"/>
    <property type="project" value="UniProtKB-KW"/>
</dbReference>
<reference evidence="8" key="1">
    <citation type="submission" date="2021-01" db="EMBL/GenBank/DDBJ databases">
        <title>Characterization of Corynebacterium spp. from penguins.</title>
        <authorList>
            <person name="Svec P."/>
        </authorList>
    </citation>
    <scope>NUCLEOTIDE SEQUENCE</scope>
    <source>
        <strain evidence="8">CCM 8835</strain>
    </source>
</reference>
<evidence type="ECO:0000256" key="2">
    <source>
        <dbReference type="ARBA" id="ARBA00022679"/>
    </source>
</evidence>
<evidence type="ECO:0000256" key="1">
    <source>
        <dbReference type="ARBA" id="ARBA00022603"/>
    </source>
</evidence>
<evidence type="ECO:0000313" key="9">
    <source>
        <dbReference type="Proteomes" id="UP000650005"/>
    </source>
</evidence>
<dbReference type="Proteomes" id="UP000650005">
    <property type="component" value="Unassembled WGS sequence"/>
</dbReference>
<gene>
    <name evidence="8" type="ORF">JIM95_09350</name>
</gene>
<dbReference type="InterPro" id="IPR031303">
    <property type="entry name" value="C5_meth_CS"/>
</dbReference>
<evidence type="ECO:0000256" key="7">
    <source>
        <dbReference type="RuleBase" id="RU000417"/>
    </source>
</evidence>
<dbReference type="PROSITE" id="PS00095">
    <property type="entry name" value="C5_MTASE_2"/>
    <property type="match status" value="1"/>
</dbReference>
<comment type="catalytic activity">
    <reaction evidence="7">
        <text>a 2'-deoxycytidine in DNA + S-adenosyl-L-methionine = a 5-methyl-2'-deoxycytidine in DNA + S-adenosyl-L-homocysteine + H(+)</text>
        <dbReference type="Rhea" id="RHEA:13681"/>
        <dbReference type="Rhea" id="RHEA-COMP:11369"/>
        <dbReference type="Rhea" id="RHEA-COMP:11370"/>
        <dbReference type="ChEBI" id="CHEBI:15378"/>
        <dbReference type="ChEBI" id="CHEBI:57856"/>
        <dbReference type="ChEBI" id="CHEBI:59789"/>
        <dbReference type="ChEBI" id="CHEBI:85452"/>
        <dbReference type="ChEBI" id="CHEBI:85454"/>
        <dbReference type="EC" id="2.1.1.37"/>
    </reaction>
</comment>
<feature type="active site" evidence="5">
    <location>
        <position position="130"/>
    </location>
</feature>
<keyword evidence="4" id="KW-0680">Restriction system</keyword>
<dbReference type="InterPro" id="IPR018117">
    <property type="entry name" value="C5_DNA_meth_AS"/>
</dbReference>
<proteinExistence type="inferred from homology"/>
<evidence type="ECO:0000313" key="8">
    <source>
        <dbReference type="EMBL" id="MBK1844777.1"/>
    </source>
</evidence>
<dbReference type="PRINTS" id="PR00105">
    <property type="entry name" value="C5METTRFRASE"/>
</dbReference>
<dbReference type="PROSITE" id="PS51679">
    <property type="entry name" value="SAM_MT_C5"/>
    <property type="match status" value="1"/>
</dbReference>
<comment type="caution">
    <text evidence="8">The sequence shown here is derived from an EMBL/GenBank/DDBJ whole genome shotgun (WGS) entry which is preliminary data.</text>
</comment>
<keyword evidence="2 5" id="KW-0808">Transferase</keyword>
<dbReference type="PROSITE" id="PS00094">
    <property type="entry name" value="C5_MTASE_1"/>
    <property type="match status" value="1"/>
</dbReference>
<dbReference type="EMBL" id="JAENIP010000014">
    <property type="protein sequence ID" value="MBK1844777.1"/>
    <property type="molecule type" value="Genomic_DNA"/>
</dbReference>
<dbReference type="PANTHER" id="PTHR10629">
    <property type="entry name" value="CYTOSINE-SPECIFIC METHYLTRANSFERASE"/>
    <property type="match status" value="1"/>
</dbReference>
<dbReference type="SUPFAM" id="SSF53335">
    <property type="entry name" value="S-adenosyl-L-methionine-dependent methyltransferases"/>
    <property type="match status" value="1"/>
</dbReference>
<sequence length="670" mass="75613">MGETRFLGVSSTDPYAVKQIRGPLLKLPEHSDHCTTEEELRDYCRRRRSEGAVLGADLFSGAGGLSLGLMEAGIEVVFGVDHYSYAVETHSAYFPGMSVEWDLSTPQSVERVADLMTECGIEVLAGGPPCQPFSKAGRSGIRSLVEKGLRDPRDTRRDLWRAYLEVVQLARPRAVIMENVPDMALDKEMFILRSMIEELEMLGYAVEERVVDAWRYGVPQFRQRLILVALRDGVKYEWPEERKTKVTVWNTIGDMPEVEGGWRPEAGAEGWIRYPGPVTETQRYLRRRVSEEDRHKLYDHITRPVRDDDRIAFEMMTSDTKYSDLPDHLRRYRSDIFDDKYKRLDEDDLSRTITAHIAKDGYSFIHPRQSRTLTVREAARIQTFPDDFRFSGPPSAAFRQIGNAVPVRLGEAVGRAVMDSLRRGEKKPIGARATARHLAEWYRGLDDRDLMYPWARSGSRFRAVVAEILTERAAPATVRSVWQGISSLPDVEPGFTVPEKTREAIRFLVGPNYGKRLERVERLFVEMDREPEALWAPHISRSALPSLTPALIDFLELAIPVADESGEFCGEPVIAGRGILRITSCFLDRDTESRNRNSSGRLSVAQMLGMNVHSREAHLALFEIARSRCTPNSPECGLCPDLKGTPCVGGHTGKEVQRSLSLSGEGFLRG</sequence>
<keyword evidence="1 5" id="KW-0489">Methyltransferase</keyword>
<dbReference type="InterPro" id="IPR050390">
    <property type="entry name" value="C5-Methyltransferase"/>
</dbReference>
<dbReference type="Gene3D" id="3.40.50.150">
    <property type="entry name" value="Vaccinia Virus protein VP39"/>
    <property type="match status" value="1"/>
</dbReference>
<evidence type="ECO:0000256" key="6">
    <source>
        <dbReference type="RuleBase" id="RU000416"/>
    </source>
</evidence>
<dbReference type="InterPro" id="IPR029063">
    <property type="entry name" value="SAM-dependent_MTases_sf"/>
</dbReference>
<organism evidence="8 9">
    <name type="scientific">Corynebacterium antarcticum</name>
    <dbReference type="NCBI Taxonomy" id="2800405"/>
    <lineage>
        <taxon>Bacteria</taxon>
        <taxon>Bacillati</taxon>
        <taxon>Actinomycetota</taxon>
        <taxon>Actinomycetes</taxon>
        <taxon>Mycobacteriales</taxon>
        <taxon>Corynebacteriaceae</taxon>
        <taxon>Corynebacterium</taxon>
    </lineage>
</organism>
<accession>A0ABS1FMV5</accession>
<dbReference type="Pfam" id="PF00145">
    <property type="entry name" value="DNA_methylase"/>
    <property type="match status" value="1"/>
</dbReference>
<name>A0ABS1FMV5_9CORY</name>
<dbReference type="NCBIfam" id="TIGR00675">
    <property type="entry name" value="dcm"/>
    <property type="match status" value="1"/>
</dbReference>
<dbReference type="PANTHER" id="PTHR10629:SF52">
    <property type="entry name" value="DNA (CYTOSINE-5)-METHYLTRANSFERASE 1"/>
    <property type="match status" value="1"/>
</dbReference>
<dbReference type="GO" id="GO:0008168">
    <property type="term" value="F:methyltransferase activity"/>
    <property type="evidence" value="ECO:0007669"/>
    <property type="project" value="UniProtKB-KW"/>
</dbReference>
<keyword evidence="3 5" id="KW-0949">S-adenosyl-L-methionine</keyword>
<evidence type="ECO:0000256" key="5">
    <source>
        <dbReference type="PROSITE-ProRule" id="PRU01016"/>
    </source>
</evidence>
<evidence type="ECO:0000256" key="3">
    <source>
        <dbReference type="ARBA" id="ARBA00022691"/>
    </source>
</evidence>